<dbReference type="EMBL" id="JAUKUA010000007">
    <property type="protein sequence ID" value="KAK0704526.1"/>
    <property type="molecule type" value="Genomic_DNA"/>
</dbReference>
<feature type="region of interest" description="Disordered" evidence="1">
    <location>
        <begin position="174"/>
        <end position="230"/>
    </location>
</feature>
<keyword evidence="2" id="KW-0472">Membrane</keyword>
<reference evidence="3" key="1">
    <citation type="submission" date="2023-06" db="EMBL/GenBank/DDBJ databases">
        <title>Genome-scale phylogeny and comparative genomics of the fungal order Sordariales.</title>
        <authorList>
            <consortium name="Lawrence Berkeley National Laboratory"/>
            <person name="Hensen N."/>
            <person name="Bonometti L."/>
            <person name="Westerberg I."/>
            <person name="Brannstrom I.O."/>
            <person name="Guillou S."/>
            <person name="Cros-Aarteil S."/>
            <person name="Calhoun S."/>
            <person name="Haridas S."/>
            <person name="Kuo A."/>
            <person name="Mondo S."/>
            <person name="Pangilinan J."/>
            <person name="Riley R."/>
            <person name="Labutti K."/>
            <person name="Andreopoulos B."/>
            <person name="Lipzen A."/>
            <person name="Chen C."/>
            <person name="Yanf M."/>
            <person name="Daum C."/>
            <person name="Ng V."/>
            <person name="Clum A."/>
            <person name="Steindorff A."/>
            <person name="Ohm R."/>
            <person name="Martin F."/>
            <person name="Silar P."/>
            <person name="Natvig D."/>
            <person name="Lalanne C."/>
            <person name="Gautier V."/>
            <person name="Ament-Velasquez S.L."/>
            <person name="Kruys A."/>
            <person name="Hutchinson M.I."/>
            <person name="Powell A.J."/>
            <person name="Barry K."/>
            <person name="Miller A.N."/>
            <person name="Grigoriev I.V."/>
            <person name="Debuchy R."/>
            <person name="Gladieux P."/>
            <person name="Thoren M.H."/>
            <person name="Johannesson H."/>
        </authorList>
    </citation>
    <scope>NUCLEOTIDE SEQUENCE</scope>
    <source>
        <strain evidence="3">SMH4607-1</strain>
    </source>
</reference>
<organism evidence="3 4">
    <name type="scientific">Lasiosphaeris hirsuta</name>
    <dbReference type="NCBI Taxonomy" id="260670"/>
    <lineage>
        <taxon>Eukaryota</taxon>
        <taxon>Fungi</taxon>
        <taxon>Dikarya</taxon>
        <taxon>Ascomycota</taxon>
        <taxon>Pezizomycotina</taxon>
        <taxon>Sordariomycetes</taxon>
        <taxon>Sordariomycetidae</taxon>
        <taxon>Sordariales</taxon>
        <taxon>Lasiosphaeriaceae</taxon>
        <taxon>Lasiosphaeris</taxon>
    </lineage>
</organism>
<dbReference type="Proteomes" id="UP001172102">
    <property type="component" value="Unassembled WGS sequence"/>
</dbReference>
<sequence length="261" mass="27281">MKPNVCSHCQATIVTEQPPSQLMVAPVPGSPTASVRPSTGDTNGSEYHEPSGDNEDGGSENVKKSKWTLLGTCIVCALGGACYLTVGAVCGGCLIWCALSSLGYLEEIGQKCLPMFIILATEFTLRWNDVTEVNSVTTAGQLIPLVISLGTLLQCIITVGLKMFNKEDEVVAEVGQGEEKDQPGAETNDEKEEKSLVLAPDKMNEAVSAGGTGDDGEGNNSGTSPTVKKAGQILEAKFSSAYLQPLVSTNTPSKGPTAIVQ</sequence>
<keyword evidence="2" id="KW-1133">Transmembrane helix</keyword>
<feature type="compositionally biased region" description="Polar residues" evidence="1">
    <location>
        <begin position="31"/>
        <end position="45"/>
    </location>
</feature>
<comment type="caution">
    <text evidence="3">The sequence shown here is derived from an EMBL/GenBank/DDBJ whole genome shotgun (WGS) entry which is preliminary data.</text>
</comment>
<feature type="transmembrane region" description="Helical" evidence="2">
    <location>
        <begin position="69"/>
        <end position="99"/>
    </location>
</feature>
<proteinExistence type="predicted"/>
<feature type="region of interest" description="Disordered" evidence="1">
    <location>
        <begin position="20"/>
        <end position="60"/>
    </location>
</feature>
<evidence type="ECO:0000256" key="1">
    <source>
        <dbReference type="SAM" id="MobiDB-lite"/>
    </source>
</evidence>
<feature type="transmembrane region" description="Helical" evidence="2">
    <location>
        <begin position="139"/>
        <end position="161"/>
    </location>
</feature>
<protein>
    <recommendedName>
        <fullName evidence="5">Transmembrane protein</fullName>
    </recommendedName>
</protein>
<name>A0AA40DKD8_9PEZI</name>
<accession>A0AA40DKD8</accession>
<evidence type="ECO:0000313" key="4">
    <source>
        <dbReference type="Proteomes" id="UP001172102"/>
    </source>
</evidence>
<evidence type="ECO:0000313" key="3">
    <source>
        <dbReference type="EMBL" id="KAK0704526.1"/>
    </source>
</evidence>
<keyword evidence="2" id="KW-0812">Transmembrane</keyword>
<gene>
    <name evidence="3" type="ORF">B0H67DRAFT_648954</name>
</gene>
<evidence type="ECO:0008006" key="5">
    <source>
        <dbReference type="Google" id="ProtNLM"/>
    </source>
</evidence>
<keyword evidence="4" id="KW-1185">Reference proteome</keyword>
<evidence type="ECO:0000256" key="2">
    <source>
        <dbReference type="SAM" id="Phobius"/>
    </source>
</evidence>
<dbReference type="AlphaFoldDB" id="A0AA40DKD8"/>